<dbReference type="Proteomes" id="UP000267029">
    <property type="component" value="Unassembled WGS sequence"/>
</dbReference>
<accession>A0A0R3UHP4</accession>
<keyword evidence="2" id="KW-1185">Reference proteome</keyword>
<dbReference type="PANTHER" id="PTHR11051">
    <property type="entry name" value="GLYCOSYL HYDROLASE-RELATED"/>
    <property type="match status" value="1"/>
</dbReference>
<dbReference type="EMBL" id="UXSR01005304">
    <property type="protein sequence ID" value="VDD80876.1"/>
    <property type="molecule type" value="Genomic_DNA"/>
</dbReference>
<organism evidence="1 2">
    <name type="scientific">Mesocestoides corti</name>
    <name type="common">Flatworm</name>
    <dbReference type="NCBI Taxonomy" id="53468"/>
    <lineage>
        <taxon>Eukaryota</taxon>
        <taxon>Metazoa</taxon>
        <taxon>Spiralia</taxon>
        <taxon>Lophotrochozoa</taxon>
        <taxon>Platyhelminthes</taxon>
        <taxon>Cestoda</taxon>
        <taxon>Eucestoda</taxon>
        <taxon>Cyclophyllidea</taxon>
        <taxon>Mesocestoididae</taxon>
        <taxon>Mesocestoides</taxon>
    </lineage>
</organism>
<protein>
    <submittedName>
        <fullName evidence="1">Uncharacterized protein</fullName>
    </submittedName>
</protein>
<dbReference type="PANTHER" id="PTHR11051:SF8">
    <property type="entry name" value="PROTEIN-GLUCOSYLGALACTOSYLHYDROXYLYSINE GLUCOSIDASE"/>
    <property type="match status" value="1"/>
</dbReference>
<dbReference type="GO" id="GO:0004553">
    <property type="term" value="F:hydrolase activity, hydrolyzing O-glycosyl compounds"/>
    <property type="evidence" value="ECO:0007669"/>
    <property type="project" value="TreeGrafter"/>
</dbReference>
<evidence type="ECO:0000313" key="2">
    <source>
        <dbReference type="Proteomes" id="UP000267029"/>
    </source>
</evidence>
<reference evidence="1 2" key="1">
    <citation type="submission" date="2018-10" db="EMBL/GenBank/DDBJ databases">
        <authorList>
            <consortium name="Pathogen Informatics"/>
        </authorList>
    </citation>
    <scope>NUCLEOTIDE SEQUENCE [LARGE SCALE GENOMIC DNA]</scope>
</reference>
<dbReference type="STRING" id="53468.A0A0R3UHP4"/>
<dbReference type="OrthoDB" id="200349at2759"/>
<dbReference type="Gene3D" id="1.50.10.10">
    <property type="match status" value="1"/>
</dbReference>
<proteinExistence type="predicted"/>
<name>A0A0R3UHP4_MESCO</name>
<dbReference type="GO" id="GO:0005975">
    <property type="term" value="P:carbohydrate metabolic process"/>
    <property type="evidence" value="ECO:0007669"/>
    <property type="project" value="InterPro"/>
</dbReference>
<gene>
    <name evidence="1" type="ORF">MCOS_LOCUS6879</name>
</gene>
<dbReference type="AlphaFoldDB" id="A0A0R3UHP4"/>
<evidence type="ECO:0000313" key="1">
    <source>
        <dbReference type="EMBL" id="VDD80876.1"/>
    </source>
</evidence>
<sequence>MMHIPDSWLEYGFEFSNLLGPTENFIIEQCTRSDNDILLPNLCNGYIGMDLTTPWLFLDGIYSGTGSDSHRASIPSPVCWLPEVEGMTCLRRYTLFHFGMGVCLDVQTFNGFDLYTSTFVSRARPHLIVRCVEAVFLESHTTSVVFKPNRKVDWETPDFATTVKEANARSYFTGQVYQMEDAHLLPHMDSVYMISQVVSDFNVNGILLTRSRPSVTFLTTLSRCGHSDALEAFESALSVQLSSPVGLLTENAEAWLRTWSAGRIVLTTDSPATHGRNENWEVLVNKSGDSDSVTSCELPQSTGEGVRSAFSLSRCLIAAQYALLASFPDVIPDYLMIPQGEGSAQPLKCGFFGLSPSGLGRGSNEQDYQGHVFWDMDIWMLPEAFRNAGEGGGGGWIGVVVVELGIHGVCLVALDVMPPDEFCARCDNSAYTNAAALTAALAGPARMSRLFRRDVTASQKAWEDLSR</sequence>
<dbReference type="InterPro" id="IPR012341">
    <property type="entry name" value="6hp_glycosidase-like_sf"/>
</dbReference>